<dbReference type="PANTHER" id="PTHR48413">
    <property type="match status" value="1"/>
</dbReference>
<dbReference type="SUPFAM" id="SSF102110">
    <property type="entry name" value="(2r)-phospho-3-sulfolactate synthase ComA"/>
    <property type="match status" value="1"/>
</dbReference>
<keyword evidence="3" id="KW-1185">Reference proteome</keyword>
<dbReference type="AlphaFoldDB" id="A0A0C3LEQ0"/>
<name>A0A0C3LEQ0_9AGAM</name>
<dbReference type="Gene3D" id="3.20.20.70">
    <property type="entry name" value="Aldolase class I"/>
    <property type="match status" value="1"/>
</dbReference>
<evidence type="ECO:0000313" key="3">
    <source>
        <dbReference type="Proteomes" id="UP000054248"/>
    </source>
</evidence>
<proteinExistence type="inferred from homology"/>
<comment type="similarity">
    <text evidence="1">Belongs to the phosphosulfolactate synthase family.</text>
</comment>
<sequence length="205" mass="22276">MSTRAEGRAFGGGASLMFRNRMPADRLKALIGTVHSHECYISTGGFIERVISVSGGDKAAIITYLEECKKIGFDVLETSSGFLTIPTDDWANLVKLTKSIGDTVGLESIGTRDPKWLIELIAGISVIAAVTHCQIESEGITENVKHLRTDVVSSITSALPVDKLMFEAVRADGFPILQTVQLACVRKGIWGKTDLFNRVVTFKDD</sequence>
<dbReference type="Pfam" id="PF02679">
    <property type="entry name" value="ComA"/>
    <property type="match status" value="1"/>
</dbReference>
<dbReference type="STRING" id="1051891.A0A0C3LEQ0"/>
<evidence type="ECO:0000256" key="1">
    <source>
        <dbReference type="ARBA" id="ARBA00010424"/>
    </source>
</evidence>
<dbReference type="PANTHER" id="PTHR48413:SF1">
    <property type="entry name" value="PROTEIN HEAT-STRESS-ASSOCIATED 32"/>
    <property type="match status" value="1"/>
</dbReference>
<evidence type="ECO:0000313" key="2">
    <source>
        <dbReference type="EMBL" id="KIO32393.1"/>
    </source>
</evidence>
<gene>
    <name evidence="2" type="ORF">M407DRAFT_13943</name>
</gene>
<reference evidence="2 3" key="1">
    <citation type="submission" date="2014-04" db="EMBL/GenBank/DDBJ databases">
        <authorList>
            <consortium name="DOE Joint Genome Institute"/>
            <person name="Kuo A."/>
            <person name="Girlanda M."/>
            <person name="Perotto S."/>
            <person name="Kohler A."/>
            <person name="Nagy L.G."/>
            <person name="Floudas D."/>
            <person name="Copeland A."/>
            <person name="Barry K.W."/>
            <person name="Cichocki N."/>
            <person name="Veneault-Fourrey C."/>
            <person name="LaButti K."/>
            <person name="Lindquist E.A."/>
            <person name="Lipzen A."/>
            <person name="Lundell T."/>
            <person name="Morin E."/>
            <person name="Murat C."/>
            <person name="Sun H."/>
            <person name="Tunlid A."/>
            <person name="Henrissat B."/>
            <person name="Grigoriev I.V."/>
            <person name="Hibbett D.S."/>
            <person name="Martin F."/>
            <person name="Nordberg H.P."/>
            <person name="Cantor M.N."/>
            <person name="Hua S.X."/>
        </authorList>
    </citation>
    <scope>NUCLEOTIDE SEQUENCE [LARGE SCALE GENOMIC DNA]</scope>
    <source>
        <strain evidence="2 3">MUT 4182</strain>
    </source>
</reference>
<dbReference type="InterPro" id="IPR036112">
    <property type="entry name" value="ComA_synth_sf"/>
</dbReference>
<reference evidence="3" key="2">
    <citation type="submission" date="2015-01" db="EMBL/GenBank/DDBJ databases">
        <title>Evolutionary Origins and Diversification of the Mycorrhizal Mutualists.</title>
        <authorList>
            <consortium name="DOE Joint Genome Institute"/>
            <consortium name="Mycorrhizal Genomics Consortium"/>
            <person name="Kohler A."/>
            <person name="Kuo A."/>
            <person name="Nagy L.G."/>
            <person name="Floudas D."/>
            <person name="Copeland A."/>
            <person name="Barry K.W."/>
            <person name="Cichocki N."/>
            <person name="Veneault-Fourrey C."/>
            <person name="LaButti K."/>
            <person name="Lindquist E.A."/>
            <person name="Lipzen A."/>
            <person name="Lundell T."/>
            <person name="Morin E."/>
            <person name="Murat C."/>
            <person name="Riley R."/>
            <person name="Ohm R."/>
            <person name="Sun H."/>
            <person name="Tunlid A."/>
            <person name="Henrissat B."/>
            <person name="Grigoriev I.V."/>
            <person name="Hibbett D.S."/>
            <person name="Martin F."/>
        </authorList>
    </citation>
    <scope>NUCLEOTIDE SEQUENCE [LARGE SCALE GENOMIC DNA]</scope>
    <source>
        <strain evidence="3">MUT 4182</strain>
    </source>
</reference>
<dbReference type="Proteomes" id="UP000054248">
    <property type="component" value="Unassembled WGS sequence"/>
</dbReference>
<dbReference type="HOGENOM" id="CLU_062679_0_1_1"/>
<accession>A0A0C3LEQ0</accession>
<dbReference type="OrthoDB" id="47007at2759"/>
<dbReference type="InterPro" id="IPR013785">
    <property type="entry name" value="Aldolase_TIM"/>
</dbReference>
<organism evidence="2 3">
    <name type="scientific">Tulasnella calospora MUT 4182</name>
    <dbReference type="NCBI Taxonomy" id="1051891"/>
    <lineage>
        <taxon>Eukaryota</taxon>
        <taxon>Fungi</taxon>
        <taxon>Dikarya</taxon>
        <taxon>Basidiomycota</taxon>
        <taxon>Agaricomycotina</taxon>
        <taxon>Agaricomycetes</taxon>
        <taxon>Cantharellales</taxon>
        <taxon>Tulasnellaceae</taxon>
        <taxon>Tulasnella</taxon>
    </lineage>
</organism>
<dbReference type="EMBL" id="KN822955">
    <property type="protein sequence ID" value="KIO32393.1"/>
    <property type="molecule type" value="Genomic_DNA"/>
</dbReference>
<dbReference type="InterPro" id="IPR003830">
    <property type="entry name" value="ComA_synth"/>
</dbReference>
<protein>
    <submittedName>
        <fullName evidence="2">Uncharacterized protein</fullName>
    </submittedName>
</protein>